<evidence type="ECO:0000313" key="1">
    <source>
        <dbReference type="EMBL" id="KAK3273783.1"/>
    </source>
</evidence>
<evidence type="ECO:0000313" key="2">
    <source>
        <dbReference type="Proteomes" id="UP001190700"/>
    </source>
</evidence>
<dbReference type="Proteomes" id="UP001190700">
    <property type="component" value="Unassembled WGS sequence"/>
</dbReference>
<protein>
    <submittedName>
        <fullName evidence="1">Uncharacterized protein</fullName>
    </submittedName>
</protein>
<comment type="caution">
    <text evidence="1">The sequence shown here is derived from an EMBL/GenBank/DDBJ whole genome shotgun (WGS) entry which is preliminary data.</text>
</comment>
<sequence>MAFSLARHLDANEEMEIVLAPSRFNITLSDSAVRYWLAGSCPVAWWSSKMSRTTFGSLALRTTVKGSMLLLSLTQSFSNVSKLWLMPLFLVIAK</sequence>
<dbReference type="AlphaFoldDB" id="A0AAE0L6C6"/>
<gene>
    <name evidence="1" type="ORF">CYMTET_17993</name>
</gene>
<reference evidence="1 2" key="1">
    <citation type="journal article" date="2015" name="Genome Biol. Evol.">
        <title>Comparative Genomics of a Bacterivorous Green Alga Reveals Evolutionary Causalities and Consequences of Phago-Mixotrophic Mode of Nutrition.</title>
        <authorList>
            <person name="Burns J.A."/>
            <person name="Paasch A."/>
            <person name="Narechania A."/>
            <person name="Kim E."/>
        </authorList>
    </citation>
    <scope>NUCLEOTIDE SEQUENCE [LARGE SCALE GENOMIC DNA]</scope>
    <source>
        <strain evidence="1 2">PLY_AMNH</strain>
    </source>
</reference>
<keyword evidence="2" id="KW-1185">Reference proteome</keyword>
<name>A0AAE0L6C6_9CHLO</name>
<organism evidence="1 2">
    <name type="scientific">Cymbomonas tetramitiformis</name>
    <dbReference type="NCBI Taxonomy" id="36881"/>
    <lineage>
        <taxon>Eukaryota</taxon>
        <taxon>Viridiplantae</taxon>
        <taxon>Chlorophyta</taxon>
        <taxon>Pyramimonadophyceae</taxon>
        <taxon>Pyramimonadales</taxon>
        <taxon>Pyramimonadaceae</taxon>
        <taxon>Cymbomonas</taxon>
    </lineage>
</organism>
<accession>A0AAE0L6C6</accession>
<dbReference type="EMBL" id="LGRX02008256">
    <property type="protein sequence ID" value="KAK3273783.1"/>
    <property type="molecule type" value="Genomic_DNA"/>
</dbReference>
<proteinExistence type="predicted"/>